<dbReference type="Pfam" id="PF00515">
    <property type="entry name" value="TPR_1"/>
    <property type="match status" value="1"/>
</dbReference>
<dbReference type="SUPFAM" id="SSF48452">
    <property type="entry name" value="TPR-like"/>
    <property type="match status" value="1"/>
</dbReference>
<evidence type="ECO:0000313" key="3">
    <source>
        <dbReference type="EMBL" id="GAI99967.1"/>
    </source>
</evidence>
<accession>X1T3X0</accession>
<reference evidence="3" key="1">
    <citation type="journal article" date="2014" name="Front. Microbiol.">
        <title>High frequency of phylogenetically diverse reductive dehalogenase-homologous genes in deep subseafloor sedimentary metagenomes.</title>
        <authorList>
            <person name="Kawai M."/>
            <person name="Futagami T."/>
            <person name="Toyoda A."/>
            <person name="Takaki Y."/>
            <person name="Nishi S."/>
            <person name="Hori S."/>
            <person name="Arai W."/>
            <person name="Tsubouchi T."/>
            <person name="Morono Y."/>
            <person name="Uchiyama I."/>
            <person name="Ito T."/>
            <person name="Fujiyama A."/>
            <person name="Inagaki F."/>
            <person name="Takami H."/>
        </authorList>
    </citation>
    <scope>NUCLEOTIDE SEQUENCE</scope>
    <source>
        <strain evidence="3">Expedition CK06-06</strain>
    </source>
</reference>
<dbReference type="Gene3D" id="1.25.40.10">
    <property type="entry name" value="Tetratricopeptide repeat domain"/>
    <property type="match status" value="1"/>
</dbReference>
<evidence type="ECO:0000256" key="1">
    <source>
        <dbReference type="ARBA" id="ARBA00022737"/>
    </source>
</evidence>
<dbReference type="Pfam" id="PF13181">
    <property type="entry name" value="TPR_8"/>
    <property type="match status" value="1"/>
</dbReference>
<dbReference type="InterPro" id="IPR051685">
    <property type="entry name" value="Ycf3/AcsC/BcsC/TPR_MFPF"/>
</dbReference>
<dbReference type="SMART" id="SM00028">
    <property type="entry name" value="TPR"/>
    <property type="match status" value="2"/>
</dbReference>
<proteinExistence type="predicted"/>
<dbReference type="PROSITE" id="PS50293">
    <property type="entry name" value="TPR_REGION"/>
    <property type="match status" value="1"/>
</dbReference>
<dbReference type="EMBL" id="BARW01021154">
    <property type="protein sequence ID" value="GAI99967.1"/>
    <property type="molecule type" value="Genomic_DNA"/>
</dbReference>
<name>X1T3X0_9ZZZZ</name>
<evidence type="ECO:0000256" key="2">
    <source>
        <dbReference type="ARBA" id="ARBA00022803"/>
    </source>
</evidence>
<dbReference type="InterPro" id="IPR019734">
    <property type="entry name" value="TPR_rpt"/>
</dbReference>
<dbReference type="PANTHER" id="PTHR44943">
    <property type="entry name" value="CELLULOSE SYNTHASE OPERON PROTEIN C"/>
    <property type="match status" value="1"/>
</dbReference>
<protein>
    <submittedName>
        <fullName evidence="3">Uncharacterized protein</fullName>
    </submittedName>
</protein>
<keyword evidence="2" id="KW-0802">TPR repeat</keyword>
<keyword evidence="1" id="KW-0677">Repeat</keyword>
<gene>
    <name evidence="3" type="ORF">S12H4_35592</name>
</gene>
<dbReference type="InterPro" id="IPR011990">
    <property type="entry name" value="TPR-like_helical_dom_sf"/>
</dbReference>
<sequence length="197" mass="22526">REFKEDIQIRLGTLEKSMGFLTTLYPQLKSLEKLDSFNKLNLTKGDIRKIVSGVLQTTSIIPEAIELKVEEKIEKKLNSFDNGIATIIAQKLNLIDKQFGKPIGNISDYLTLASVEYFKGNYSRTTQYLDKAIEINPNYADAFYNKGVISNKLALHNEALKFYDKAIEIKPNYFFFEVGSFCTIWRIEIEGKIICSC</sequence>
<comment type="caution">
    <text evidence="3">The sequence shown here is derived from an EMBL/GenBank/DDBJ whole genome shotgun (WGS) entry which is preliminary data.</text>
</comment>
<dbReference type="PANTHER" id="PTHR44943:SF8">
    <property type="entry name" value="TPR REPEAT-CONTAINING PROTEIN MJ0263"/>
    <property type="match status" value="1"/>
</dbReference>
<dbReference type="AlphaFoldDB" id="X1T3X0"/>
<feature type="non-terminal residue" evidence="3">
    <location>
        <position position="1"/>
    </location>
</feature>
<organism evidence="3">
    <name type="scientific">marine sediment metagenome</name>
    <dbReference type="NCBI Taxonomy" id="412755"/>
    <lineage>
        <taxon>unclassified sequences</taxon>
        <taxon>metagenomes</taxon>
        <taxon>ecological metagenomes</taxon>
    </lineage>
</organism>
<dbReference type="PROSITE" id="PS50005">
    <property type="entry name" value="TPR"/>
    <property type="match status" value="2"/>
</dbReference>